<sequence>MPVFNDIFVYDNNDQAGFVYLVMQANVDLGPDHEMSVPQPLIATISSLSFC</sequence>
<name>A0ABQ7ZFM1_BRANA</name>
<dbReference type="EMBL" id="JAGKQM010000015">
    <property type="protein sequence ID" value="KAH0878934.1"/>
    <property type="molecule type" value="Genomic_DNA"/>
</dbReference>
<keyword evidence="2" id="KW-1185">Reference proteome</keyword>
<evidence type="ECO:0000313" key="2">
    <source>
        <dbReference type="Proteomes" id="UP000824890"/>
    </source>
</evidence>
<proteinExistence type="predicted"/>
<reference evidence="1 2" key="1">
    <citation type="submission" date="2021-05" db="EMBL/GenBank/DDBJ databases">
        <title>Genome Assembly of Synthetic Allotetraploid Brassica napus Reveals Homoeologous Exchanges between Subgenomes.</title>
        <authorList>
            <person name="Davis J.T."/>
        </authorList>
    </citation>
    <scope>NUCLEOTIDE SEQUENCE [LARGE SCALE GENOMIC DNA]</scope>
    <source>
        <strain evidence="2">cv. Da-Ae</strain>
        <tissue evidence="1">Seedling</tissue>
    </source>
</reference>
<comment type="caution">
    <text evidence="1">The sequence shown here is derived from an EMBL/GenBank/DDBJ whole genome shotgun (WGS) entry which is preliminary data.</text>
</comment>
<evidence type="ECO:0000313" key="1">
    <source>
        <dbReference type="EMBL" id="KAH0878934.1"/>
    </source>
</evidence>
<organism evidence="1 2">
    <name type="scientific">Brassica napus</name>
    <name type="common">Rape</name>
    <dbReference type="NCBI Taxonomy" id="3708"/>
    <lineage>
        <taxon>Eukaryota</taxon>
        <taxon>Viridiplantae</taxon>
        <taxon>Streptophyta</taxon>
        <taxon>Embryophyta</taxon>
        <taxon>Tracheophyta</taxon>
        <taxon>Spermatophyta</taxon>
        <taxon>Magnoliopsida</taxon>
        <taxon>eudicotyledons</taxon>
        <taxon>Gunneridae</taxon>
        <taxon>Pentapetalae</taxon>
        <taxon>rosids</taxon>
        <taxon>malvids</taxon>
        <taxon>Brassicales</taxon>
        <taxon>Brassicaceae</taxon>
        <taxon>Brassiceae</taxon>
        <taxon>Brassica</taxon>
    </lineage>
</organism>
<gene>
    <name evidence="1" type="ORF">HID58_066328</name>
</gene>
<dbReference type="Proteomes" id="UP000824890">
    <property type="component" value="Unassembled WGS sequence"/>
</dbReference>
<protein>
    <submittedName>
        <fullName evidence="1">Uncharacterized protein</fullName>
    </submittedName>
</protein>
<accession>A0ABQ7ZFM1</accession>